<evidence type="ECO:0000313" key="3">
    <source>
        <dbReference type="EMBL" id="RMI13594.1"/>
    </source>
</evidence>
<dbReference type="InterPro" id="IPR009959">
    <property type="entry name" value="Cyclase_SnoaL-like"/>
</dbReference>
<evidence type="ECO:0008006" key="6">
    <source>
        <dbReference type="Google" id="ProtNLM"/>
    </source>
</evidence>
<dbReference type="RefSeq" id="WP_120641247.1">
    <property type="nucleotide sequence ID" value="NZ_RFLX01000156.1"/>
</dbReference>
<gene>
    <name evidence="1" type="ORF">D6Z83_27755</name>
    <name evidence="3" type="ORF">EBE87_28315</name>
    <name evidence="2" type="ORF">EBE87_28380</name>
</gene>
<evidence type="ECO:0000313" key="4">
    <source>
        <dbReference type="Proteomes" id="UP000274097"/>
    </source>
</evidence>
<dbReference type="EMBL" id="RAQU01000416">
    <property type="protein sequence ID" value="RKK00477.1"/>
    <property type="molecule type" value="Genomic_DNA"/>
</dbReference>
<dbReference type="GO" id="GO:0030638">
    <property type="term" value="P:polyketide metabolic process"/>
    <property type="evidence" value="ECO:0007669"/>
    <property type="project" value="InterPro"/>
</dbReference>
<dbReference type="Proteomes" id="UP000278036">
    <property type="component" value="Unassembled WGS sequence"/>
</dbReference>
<organism evidence="1 5">
    <name type="scientific">Teichococcus wenyumeiae</name>
    <dbReference type="NCBI Taxonomy" id="2478470"/>
    <lineage>
        <taxon>Bacteria</taxon>
        <taxon>Pseudomonadati</taxon>
        <taxon>Pseudomonadota</taxon>
        <taxon>Alphaproteobacteria</taxon>
        <taxon>Acetobacterales</taxon>
        <taxon>Roseomonadaceae</taxon>
        <taxon>Roseomonas</taxon>
    </lineage>
</organism>
<reference evidence="1 5" key="1">
    <citation type="submission" date="2018-09" db="EMBL/GenBank/DDBJ databases">
        <title>Roseomonas sp. nov., isolated from feces of Tibetan antelopes in the Qinghai-Tibet plateau, China.</title>
        <authorList>
            <person name="Tian Z."/>
        </authorList>
    </citation>
    <scope>NUCLEOTIDE SEQUENCE [LARGE SCALE GENOMIC DNA]</scope>
    <source>
        <strain evidence="2 4">Z23</strain>
        <strain evidence="1 5">Z24</strain>
    </source>
</reference>
<evidence type="ECO:0000313" key="5">
    <source>
        <dbReference type="Proteomes" id="UP000278036"/>
    </source>
</evidence>
<name>A0A3A9IZU2_9PROT</name>
<dbReference type="EMBL" id="RFLX01000165">
    <property type="protein sequence ID" value="RMI13376.1"/>
    <property type="molecule type" value="Genomic_DNA"/>
</dbReference>
<protein>
    <recommendedName>
        <fullName evidence="6">Ester cyclase</fullName>
    </recommendedName>
</protein>
<proteinExistence type="predicted"/>
<dbReference type="SUPFAM" id="SSF54427">
    <property type="entry name" value="NTF2-like"/>
    <property type="match status" value="1"/>
</dbReference>
<comment type="caution">
    <text evidence="1">The sequence shown here is derived from an EMBL/GenBank/DDBJ whole genome shotgun (WGS) entry which is preliminary data.</text>
</comment>
<dbReference type="PANTHER" id="PTHR38436">
    <property type="entry name" value="POLYKETIDE CYCLASE SNOAL-LIKE DOMAIN"/>
    <property type="match status" value="1"/>
</dbReference>
<dbReference type="Pfam" id="PF07366">
    <property type="entry name" value="SnoaL"/>
    <property type="match status" value="1"/>
</dbReference>
<keyword evidence="4" id="KW-1185">Reference proteome</keyword>
<dbReference type="InterPro" id="IPR032710">
    <property type="entry name" value="NTF2-like_dom_sf"/>
</dbReference>
<sequence length="132" mass="15094">MSKSELKAFFMRYIDALNTHDMDRMTEFVHDELTQHGKTITRADVIASLKGHVDAVPDFKWRVVDMAIDGDTVAARLYNIGTPKKKWLGLEPTGATVEYGEFAFHKVRDGRFYEQNYAIDVLEVQRQLARAG</sequence>
<dbReference type="Gene3D" id="3.10.450.50">
    <property type="match status" value="1"/>
</dbReference>
<dbReference type="OrthoDB" id="9810441at2"/>
<dbReference type="Proteomes" id="UP000274097">
    <property type="component" value="Unassembled WGS sequence"/>
</dbReference>
<evidence type="ECO:0000313" key="2">
    <source>
        <dbReference type="EMBL" id="RMI13376.1"/>
    </source>
</evidence>
<dbReference type="PANTHER" id="PTHR38436:SF1">
    <property type="entry name" value="ESTER CYCLASE"/>
    <property type="match status" value="1"/>
</dbReference>
<evidence type="ECO:0000313" key="1">
    <source>
        <dbReference type="EMBL" id="RKK00477.1"/>
    </source>
</evidence>
<dbReference type="InParanoid" id="A0A3A9IZU2"/>
<accession>A0A3A9IZU2</accession>
<dbReference type="AlphaFoldDB" id="A0A3A9IZU2"/>
<dbReference type="EMBL" id="RFLX01000156">
    <property type="protein sequence ID" value="RMI13594.1"/>
    <property type="molecule type" value="Genomic_DNA"/>
</dbReference>